<reference evidence="4" key="1">
    <citation type="submission" date="2020-10" db="EMBL/GenBank/DDBJ databases">
        <title>Taxonomic study of unclassified bacteria belonging to the class Ktedonobacteria.</title>
        <authorList>
            <person name="Yabe S."/>
            <person name="Wang C.M."/>
            <person name="Zheng Y."/>
            <person name="Sakai Y."/>
            <person name="Cavaletti L."/>
            <person name="Monciardini P."/>
            <person name="Donadio S."/>
        </authorList>
    </citation>
    <scope>NUCLEOTIDE SEQUENCE</scope>
    <source>
        <strain evidence="4">ID150040</strain>
    </source>
</reference>
<evidence type="ECO:0000313" key="5">
    <source>
        <dbReference type="Proteomes" id="UP000597444"/>
    </source>
</evidence>
<proteinExistence type="predicted"/>
<keyword evidence="2" id="KW-0677">Repeat</keyword>
<protein>
    <recommendedName>
        <fullName evidence="6">WD40 repeat domain-containing protein</fullName>
    </recommendedName>
</protein>
<evidence type="ECO:0000256" key="1">
    <source>
        <dbReference type="ARBA" id="ARBA00022574"/>
    </source>
</evidence>
<sequence>MYDDKFSPEQIECLPDALSGNDARLVHELQTLYQPLTVDHARSLERVRARLVQREALKRNQRIMQEIHTKRKIIAMKDRNVMEDRNISLGMNSSVPLSQTKKRGSIVRIVGISLVAAIAVITILSFTVFSGVLRPAPQTGGNSRSTITGAQQVKAISSAKLVCSIGVDDRAQPPFESSRVLVDWPVQGNAVAHSNGGSMIFSAKDCGGKKTLAHENYQAAGSPDGKKIATASYNANTLDIEDSNGDTIKSITFAQLGVHVLPEMVWSSDSTKIIFIAEGANYASVIKSVDANGGNLKTLITVDGNKGARGFLELSPGGKYAFMSDFDFTAKQKIYSIWDVSTGKKMSDITSGIEKNGFLGLGFSPDSSLLAVSGDNQINIFSAANGKIVNTLDYKKAEDVAWSPDGKYLAVCSTSISIYDVKALQAVTTFGKVADPAKQKVSDLAWSPDGTGLVSSLEQPDEGKPTPVYVWALS</sequence>
<name>A0A8J3IY99_9CHLR</name>
<dbReference type="PANTHER" id="PTHR19848">
    <property type="entry name" value="WD40 REPEAT PROTEIN"/>
    <property type="match status" value="1"/>
</dbReference>
<dbReference type="SUPFAM" id="SSF50969">
    <property type="entry name" value="YVTN repeat-like/Quinoprotein amine dehydrogenase"/>
    <property type="match status" value="1"/>
</dbReference>
<dbReference type="EMBL" id="BNJK01000002">
    <property type="protein sequence ID" value="GHO98281.1"/>
    <property type="molecule type" value="Genomic_DNA"/>
</dbReference>
<dbReference type="Proteomes" id="UP000597444">
    <property type="component" value="Unassembled WGS sequence"/>
</dbReference>
<evidence type="ECO:0008006" key="6">
    <source>
        <dbReference type="Google" id="ProtNLM"/>
    </source>
</evidence>
<dbReference type="InterPro" id="IPR001680">
    <property type="entry name" value="WD40_rpt"/>
</dbReference>
<keyword evidence="3" id="KW-0472">Membrane</keyword>
<keyword evidence="5" id="KW-1185">Reference proteome</keyword>
<evidence type="ECO:0000256" key="3">
    <source>
        <dbReference type="SAM" id="Phobius"/>
    </source>
</evidence>
<keyword evidence="3" id="KW-0812">Transmembrane</keyword>
<dbReference type="InterPro" id="IPR011044">
    <property type="entry name" value="Quino_amine_DH_bsu"/>
</dbReference>
<gene>
    <name evidence="4" type="ORF">KSF_083290</name>
</gene>
<dbReference type="SMART" id="SM00320">
    <property type="entry name" value="WD40"/>
    <property type="match status" value="2"/>
</dbReference>
<dbReference type="InterPro" id="IPR011659">
    <property type="entry name" value="WD40"/>
</dbReference>
<dbReference type="Gene3D" id="2.120.10.30">
    <property type="entry name" value="TolB, C-terminal domain"/>
    <property type="match status" value="1"/>
</dbReference>
<dbReference type="Gene3D" id="2.130.10.10">
    <property type="entry name" value="YVTN repeat-like/Quinoprotein amine dehydrogenase"/>
    <property type="match status" value="1"/>
</dbReference>
<dbReference type="RefSeq" id="WP_220209037.1">
    <property type="nucleotide sequence ID" value="NZ_BNJK01000002.1"/>
</dbReference>
<keyword evidence="1" id="KW-0853">WD repeat</keyword>
<evidence type="ECO:0000313" key="4">
    <source>
        <dbReference type="EMBL" id="GHO98281.1"/>
    </source>
</evidence>
<dbReference type="InterPro" id="IPR011042">
    <property type="entry name" value="6-blade_b-propeller_TolB-like"/>
</dbReference>
<dbReference type="PANTHER" id="PTHR19848:SF8">
    <property type="entry name" value="F-BOX AND WD REPEAT DOMAIN CONTAINING 7"/>
    <property type="match status" value="1"/>
</dbReference>
<evidence type="ECO:0000256" key="2">
    <source>
        <dbReference type="ARBA" id="ARBA00022737"/>
    </source>
</evidence>
<comment type="caution">
    <text evidence="4">The sequence shown here is derived from an EMBL/GenBank/DDBJ whole genome shotgun (WGS) entry which is preliminary data.</text>
</comment>
<dbReference type="InterPro" id="IPR015943">
    <property type="entry name" value="WD40/YVTN_repeat-like_dom_sf"/>
</dbReference>
<feature type="transmembrane region" description="Helical" evidence="3">
    <location>
        <begin position="106"/>
        <end position="129"/>
    </location>
</feature>
<organism evidence="4 5">
    <name type="scientific">Reticulibacter mediterranei</name>
    <dbReference type="NCBI Taxonomy" id="2778369"/>
    <lineage>
        <taxon>Bacteria</taxon>
        <taxon>Bacillati</taxon>
        <taxon>Chloroflexota</taxon>
        <taxon>Ktedonobacteria</taxon>
        <taxon>Ktedonobacterales</taxon>
        <taxon>Reticulibacteraceae</taxon>
        <taxon>Reticulibacter</taxon>
    </lineage>
</organism>
<dbReference type="AlphaFoldDB" id="A0A8J3IY99"/>
<accession>A0A8J3IY99</accession>
<dbReference type="Pfam" id="PF07676">
    <property type="entry name" value="PD40"/>
    <property type="match status" value="1"/>
</dbReference>
<keyword evidence="3" id="KW-1133">Transmembrane helix</keyword>